<name>X1A766_9ZZZZ</name>
<feature type="non-terminal residue" evidence="4">
    <location>
        <position position="1"/>
    </location>
</feature>
<gene>
    <name evidence="4" type="ORF">S01H4_25527</name>
</gene>
<dbReference type="Gene3D" id="3.20.20.480">
    <property type="entry name" value="Trimethylamine methyltransferase-like"/>
    <property type="match status" value="1"/>
</dbReference>
<evidence type="ECO:0008006" key="5">
    <source>
        <dbReference type="Google" id="ProtNLM"/>
    </source>
</evidence>
<sequence length="103" mass="11934">FLGEPHTRKFMRKELYIPTMIDRNRRSTWRKKGSKDIIERARDKVKQILQSFTPPEVDGEIEAKLKDYIKDVEKRSLDQYKNAEGISAGNVSLPGGDVIIEDK</sequence>
<evidence type="ECO:0000256" key="2">
    <source>
        <dbReference type="ARBA" id="ARBA00022603"/>
    </source>
</evidence>
<keyword evidence="3" id="KW-0808">Transferase</keyword>
<keyword evidence="2" id="KW-0489">Methyltransferase</keyword>
<comment type="caution">
    <text evidence="4">The sequence shown here is derived from an EMBL/GenBank/DDBJ whole genome shotgun (WGS) entry which is preliminary data.</text>
</comment>
<organism evidence="4">
    <name type="scientific">marine sediment metagenome</name>
    <dbReference type="NCBI Taxonomy" id="412755"/>
    <lineage>
        <taxon>unclassified sequences</taxon>
        <taxon>metagenomes</taxon>
        <taxon>ecological metagenomes</taxon>
    </lineage>
</organism>
<protein>
    <recommendedName>
        <fullName evidence="5">Trimethylamine methyltransferase</fullName>
    </recommendedName>
</protein>
<dbReference type="InterPro" id="IPR010426">
    <property type="entry name" value="MTTB_MeTrfase"/>
</dbReference>
<dbReference type="InterPro" id="IPR038601">
    <property type="entry name" value="MttB-like_sf"/>
</dbReference>
<dbReference type="GO" id="GO:0008168">
    <property type="term" value="F:methyltransferase activity"/>
    <property type="evidence" value="ECO:0007669"/>
    <property type="project" value="UniProtKB-KW"/>
</dbReference>
<evidence type="ECO:0000313" key="4">
    <source>
        <dbReference type="EMBL" id="GAG77584.1"/>
    </source>
</evidence>
<dbReference type="AlphaFoldDB" id="X1A766"/>
<dbReference type="Pfam" id="PF06253">
    <property type="entry name" value="MTTB"/>
    <property type="match status" value="1"/>
</dbReference>
<dbReference type="GO" id="GO:0015948">
    <property type="term" value="P:methanogenesis"/>
    <property type="evidence" value="ECO:0007669"/>
    <property type="project" value="InterPro"/>
</dbReference>
<proteinExistence type="inferred from homology"/>
<comment type="similarity">
    <text evidence="1">Belongs to the trimethylamine methyltransferase family.</text>
</comment>
<evidence type="ECO:0000256" key="1">
    <source>
        <dbReference type="ARBA" id="ARBA00007137"/>
    </source>
</evidence>
<dbReference type="EMBL" id="BART01012158">
    <property type="protein sequence ID" value="GAG77584.1"/>
    <property type="molecule type" value="Genomic_DNA"/>
</dbReference>
<evidence type="ECO:0000256" key="3">
    <source>
        <dbReference type="ARBA" id="ARBA00022679"/>
    </source>
</evidence>
<dbReference type="GO" id="GO:0032259">
    <property type="term" value="P:methylation"/>
    <property type="evidence" value="ECO:0007669"/>
    <property type="project" value="UniProtKB-KW"/>
</dbReference>
<reference evidence="4" key="1">
    <citation type="journal article" date="2014" name="Front. Microbiol.">
        <title>High frequency of phylogenetically diverse reductive dehalogenase-homologous genes in deep subseafloor sedimentary metagenomes.</title>
        <authorList>
            <person name="Kawai M."/>
            <person name="Futagami T."/>
            <person name="Toyoda A."/>
            <person name="Takaki Y."/>
            <person name="Nishi S."/>
            <person name="Hori S."/>
            <person name="Arai W."/>
            <person name="Tsubouchi T."/>
            <person name="Morono Y."/>
            <person name="Uchiyama I."/>
            <person name="Ito T."/>
            <person name="Fujiyama A."/>
            <person name="Inagaki F."/>
            <person name="Takami H."/>
        </authorList>
    </citation>
    <scope>NUCLEOTIDE SEQUENCE</scope>
    <source>
        <strain evidence="4">Expedition CK06-06</strain>
    </source>
</reference>
<accession>X1A766</accession>